<keyword evidence="3" id="KW-1185">Reference proteome</keyword>
<dbReference type="InterPro" id="IPR024072">
    <property type="entry name" value="DHFR-like_dom_sf"/>
</dbReference>
<evidence type="ECO:0000259" key="1">
    <source>
        <dbReference type="Pfam" id="PF01872"/>
    </source>
</evidence>
<dbReference type="EMBL" id="JABEMA010000138">
    <property type="protein sequence ID" value="NNH23423.1"/>
    <property type="molecule type" value="Genomic_DNA"/>
</dbReference>
<dbReference type="Gene3D" id="3.40.430.10">
    <property type="entry name" value="Dihydrofolate Reductase, subunit A"/>
    <property type="match status" value="1"/>
</dbReference>
<dbReference type="Pfam" id="PF01872">
    <property type="entry name" value="RibD_C"/>
    <property type="match status" value="1"/>
</dbReference>
<dbReference type="InterPro" id="IPR002734">
    <property type="entry name" value="RibDG_C"/>
</dbReference>
<reference evidence="2 3" key="1">
    <citation type="submission" date="2020-05" db="EMBL/GenBank/DDBJ databases">
        <title>MicrobeNet Type strains.</title>
        <authorList>
            <person name="Nicholson A.C."/>
        </authorList>
    </citation>
    <scope>NUCLEOTIDE SEQUENCE [LARGE SCALE GENOMIC DNA]</scope>
    <source>
        <strain evidence="2 3">JCM 14547</strain>
    </source>
</reference>
<name>A0A849BPX8_9ACTN</name>
<dbReference type="GO" id="GO:0008703">
    <property type="term" value="F:5-amino-6-(5-phosphoribosylamino)uracil reductase activity"/>
    <property type="evidence" value="ECO:0007669"/>
    <property type="project" value="InterPro"/>
</dbReference>
<protein>
    <submittedName>
        <fullName evidence="2">Deaminase</fullName>
    </submittedName>
</protein>
<dbReference type="RefSeq" id="WP_171203239.1">
    <property type="nucleotide sequence ID" value="NZ_BAAANP010000001.1"/>
</dbReference>
<evidence type="ECO:0000313" key="2">
    <source>
        <dbReference type="EMBL" id="NNH23423.1"/>
    </source>
</evidence>
<dbReference type="SUPFAM" id="SSF53597">
    <property type="entry name" value="Dihydrofolate reductase-like"/>
    <property type="match status" value="1"/>
</dbReference>
<comment type="caution">
    <text evidence="2">The sequence shown here is derived from an EMBL/GenBank/DDBJ whole genome shotgun (WGS) entry which is preliminary data.</text>
</comment>
<dbReference type="AlphaFoldDB" id="A0A849BPX8"/>
<accession>A0A849BPX8</accession>
<organism evidence="2 3">
    <name type="scientific">Pseudokineococcus marinus</name>
    <dbReference type="NCBI Taxonomy" id="351215"/>
    <lineage>
        <taxon>Bacteria</taxon>
        <taxon>Bacillati</taxon>
        <taxon>Actinomycetota</taxon>
        <taxon>Actinomycetes</taxon>
        <taxon>Kineosporiales</taxon>
        <taxon>Kineosporiaceae</taxon>
        <taxon>Pseudokineococcus</taxon>
    </lineage>
</organism>
<evidence type="ECO:0000313" key="3">
    <source>
        <dbReference type="Proteomes" id="UP000555552"/>
    </source>
</evidence>
<dbReference type="GO" id="GO:0009231">
    <property type="term" value="P:riboflavin biosynthetic process"/>
    <property type="evidence" value="ECO:0007669"/>
    <property type="project" value="InterPro"/>
</dbReference>
<sequence length="180" mass="19302">MRTVVAYELLSLDGVAEEPSDWMSDVDDDVVANLATTTATQDLVLLGRGTYDHWAGYWPTSDVQPFARFINATDEHVITSRALTPAWRGSSPVHGDAVEHVSRLRSGDSGDIGVHGSLQLVRSSLAAGVVDELRLVVTGGVAGSGRRLLDQPLPPSRWRLLESRASASGALLLHYGRTSA</sequence>
<feature type="domain" description="Bacterial bifunctional deaminase-reductase C-terminal" evidence="1">
    <location>
        <begin position="3"/>
        <end position="171"/>
    </location>
</feature>
<dbReference type="Proteomes" id="UP000555552">
    <property type="component" value="Unassembled WGS sequence"/>
</dbReference>
<gene>
    <name evidence="2" type="ORF">HLB09_10030</name>
</gene>
<proteinExistence type="predicted"/>